<dbReference type="EMBL" id="BMIR01000016">
    <property type="protein sequence ID" value="GGE49295.1"/>
    <property type="molecule type" value="Genomic_DNA"/>
</dbReference>
<keyword evidence="3" id="KW-0804">Transcription</keyword>
<dbReference type="SUPFAM" id="SSF51215">
    <property type="entry name" value="Regulatory protein AraC"/>
    <property type="match status" value="1"/>
</dbReference>
<dbReference type="Pfam" id="PF02311">
    <property type="entry name" value="AraC_binding"/>
    <property type="match status" value="1"/>
</dbReference>
<dbReference type="InterPro" id="IPR009057">
    <property type="entry name" value="Homeodomain-like_sf"/>
</dbReference>
<reference evidence="5" key="2">
    <citation type="submission" date="2020-09" db="EMBL/GenBank/DDBJ databases">
        <authorList>
            <person name="Sun Q."/>
            <person name="Zhou Y."/>
        </authorList>
    </citation>
    <scope>NUCLEOTIDE SEQUENCE</scope>
    <source>
        <strain evidence="5">CGMCC 1.15371</strain>
    </source>
</reference>
<dbReference type="AlphaFoldDB" id="A0A8J3DY61"/>
<dbReference type="InterPro" id="IPR018060">
    <property type="entry name" value="HTH_AraC"/>
</dbReference>
<dbReference type="InterPro" id="IPR003313">
    <property type="entry name" value="AraC-bd"/>
</dbReference>
<dbReference type="InterPro" id="IPR018062">
    <property type="entry name" value="HTH_AraC-typ_CS"/>
</dbReference>
<accession>A0A8J3DY61</accession>
<evidence type="ECO:0000256" key="3">
    <source>
        <dbReference type="ARBA" id="ARBA00023163"/>
    </source>
</evidence>
<dbReference type="RefSeq" id="WP_188695994.1">
    <property type="nucleotide sequence ID" value="NZ_BMIR01000016.1"/>
</dbReference>
<dbReference type="Proteomes" id="UP000628775">
    <property type="component" value="Unassembled WGS sequence"/>
</dbReference>
<keyword evidence="1" id="KW-0805">Transcription regulation</keyword>
<gene>
    <name evidence="5" type="ORF">GCM10011391_30150</name>
</gene>
<feature type="domain" description="HTH araC/xylS-type" evidence="4">
    <location>
        <begin position="185"/>
        <end position="283"/>
    </location>
</feature>
<dbReference type="GO" id="GO:0043565">
    <property type="term" value="F:sequence-specific DNA binding"/>
    <property type="evidence" value="ECO:0007669"/>
    <property type="project" value="InterPro"/>
</dbReference>
<evidence type="ECO:0000256" key="2">
    <source>
        <dbReference type="ARBA" id="ARBA00023125"/>
    </source>
</evidence>
<dbReference type="InterPro" id="IPR014710">
    <property type="entry name" value="RmlC-like_jellyroll"/>
</dbReference>
<evidence type="ECO:0000259" key="4">
    <source>
        <dbReference type="PROSITE" id="PS01124"/>
    </source>
</evidence>
<keyword evidence="6" id="KW-1185">Reference proteome</keyword>
<dbReference type="InterPro" id="IPR037923">
    <property type="entry name" value="HTH-like"/>
</dbReference>
<reference evidence="5" key="1">
    <citation type="journal article" date="2014" name="Int. J. Syst. Evol. Microbiol.">
        <title>Complete genome sequence of Corynebacterium casei LMG S-19264T (=DSM 44701T), isolated from a smear-ripened cheese.</title>
        <authorList>
            <consortium name="US DOE Joint Genome Institute (JGI-PGF)"/>
            <person name="Walter F."/>
            <person name="Albersmeier A."/>
            <person name="Kalinowski J."/>
            <person name="Ruckert C."/>
        </authorList>
    </citation>
    <scope>NUCLEOTIDE SEQUENCE</scope>
    <source>
        <strain evidence="5">CGMCC 1.15371</strain>
    </source>
</reference>
<dbReference type="Gene3D" id="2.60.120.10">
    <property type="entry name" value="Jelly Rolls"/>
    <property type="match status" value="1"/>
</dbReference>
<dbReference type="GO" id="GO:0003700">
    <property type="term" value="F:DNA-binding transcription factor activity"/>
    <property type="evidence" value="ECO:0007669"/>
    <property type="project" value="InterPro"/>
</dbReference>
<dbReference type="PANTHER" id="PTHR43280">
    <property type="entry name" value="ARAC-FAMILY TRANSCRIPTIONAL REGULATOR"/>
    <property type="match status" value="1"/>
</dbReference>
<dbReference type="Gene3D" id="1.10.10.60">
    <property type="entry name" value="Homeodomain-like"/>
    <property type="match status" value="2"/>
</dbReference>
<sequence length="285" mass="33676">MITSFLKNDQTIGVDYHQKTIGHAGYESDFHSHLEFEIYFFHSGTCNYFINDRIYQLVPGDMIVMHGLTLHRPHPDLNIPYERTKIHFKPDLLENLIHEFSGVDLYLPFRKLQNMRINLQHRRDQLERLFKEIYISYRKKAQPLYMAKLQIHLLELLTLIYQSCEEKLLEQSYEKNSNIKVENVQKIMDFIEAHYQEETLTLDDIAHQTYLSKFYVSRIFKEVTGAGLSDYITTKKVNKAKQLLLSGKTVTEASLEVGYKHPAYFSRIFKQKVGVTADHFRKMTE</sequence>
<protein>
    <submittedName>
        <fullName evidence="5">AraC family transcriptional regulator</fullName>
    </submittedName>
</protein>
<dbReference type="PANTHER" id="PTHR43280:SF28">
    <property type="entry name" value="HTH-TYPE TRANSCRIPTIONAL ACTIVATOR RHAS"/>
    <property type="match status" value="1"/>
</dbReference>
<evidence type="ECO:0000313" key="5">
    <source>
        <dbReference type="EMBL" id="GGE49295.1"/>
    </source>
</evidence>
<proteinExistence type="predicted"/>
<comment type="caution">
    <text evidence="5">The sequence shown here is derived from an EMBL/GenBank/DDBJ whole genome shotgun (WGS) entry which is preliminary data.</text>
</comment>
<evidence type="ECO:0000256" key="1">
    <source>
        <dbReference type="ARBA" id="ARBA00023015"/>
    </source>
</evidence>
<evidence type="ECO:0000313" key="6">
    <source>
        <dbReference type="Proteomes" id="UP000628775"/>
    </source>
</evidence>
<name>A0A8J3DY61_9BACL</name>
<dbReference type="PROSITE" id="PS00041">
    <property type="entry name" value="HTH_ARAC_FAMILY_1"/>
    <property type="match status" value="1"/>
</dbReference>
<organism evidence="5 6">
    <name type="scientific">Pullulanibacillus camelliae</name>
    <dbReference type="NCBI Taxonomy" id="1707096"/>
    <lineage>
        <taxon>Bacteria</taxon>
        <taxon>Bacillati</taxon>
        <taxon>Bacillota</taxon>
        <taxon>Bacilli</taxon>
        <taxon>Bacillales</taxon>
        <taxon>Sporolactobacillaceae</taxon>
        <taxon>Pullulanibacillus</taxon>
    </lineage>
</organism>
<dbReference type="PROSITE" id="PS01124">
    <property type="entry name" value="HTH_ARAC_FAMILY_2"/>
    <property type="match status" value="1"/>
</dbReference>
<dbReference type="Pfam" id="PF12833">
    <property type="entry name" value="HTH_18"/>
    <property type="match status" value="1"/>
</dbReference>
<dbReference type="SUPFAM" id="SSF46689">
    <property type="entry name" value="Homeodomain-like"/>
    <property type="match status" value="2"/>
</dbReference>
<keyword evidence="2" id="KW-0238">DNA-binding</keyword>
<dbReference type="SMART" id="SM00342">
    <property type="entry name" value="HTH_ARAC"/>
    <property type="match status" value="1"/>
</dbReference>